<dbReference type="Pfam" id="PF21377">
    <property type="entry name" value="MurD_N"/>
    <property type="match status" value="1"/>
</dbReference>
<dbReference type="UniPathway" id="UPA00219"/>
<keyword evidence="6" id="KW-0067">ATP-binding</keyword>
<feature type="domain" description="Mur ligase central" evidence="8">
    <location>
        <begin position="100"/>
        <end position="279"/>
    </location>
</feature>
<comment type="subcellular location">
    <subcellularLocation>
        <location evidence="1">Cytoplasm</location>
    </subcellularLocation>
</comment>
<dbReference type="InterPro" id="IPR013221">
    <property type="entry name" value="Mur_ligase_cen"/>
</dbReference>
<protein>
    <submittedName>
        <fullName evidence="9">Uncharacterized protein</fullName>
    </submittedName>
</protein>
<evidence type="ECO:0000259" key="7">
    <source>
        <dbReference type="Pfam" id="PF02875"/>
    </source>
</evidence>
<dbReference type="InterPro" id="IPR036615">
    <property type="entry name" value="Mur_ligase_C_dom_sf"/>
</dbReference>
<organism evidence="9">
    <name type="scientific">marine metagenome</name>
    <dbReference type="NCBI Taxonomy" id="408172"/>
    <lineage>
        <taxon>unclassified sequences</taxon>
        <taxon>metagenomes</taxon>
        <taxon>ecological metagenomes</taxon>
    </lineage>
</organism>
<sequence>MGKSGCGAAKLAHYLKANVFVSDQKNGIELEKNLSMMQSIGVDGEIEGHSEKIFDADLWVISPGVPQNAPIIVKAKERNIPIVGEIEFSSWFTSAPILAITGSNGKTTTAHALTEMCKTKETHGVLAGNVGIPFSEKVLEDLKAPDPKRIFILEISSFQMEFILHFKPLISLFLNITPDHLDRYETMEEYKSAKLKMIQNQSSDDMIVFNADDPCFENRFDKYPSMKIPFTLYKKENVIFSVNQSKIYTQENDKLIYLNEIALPGKHNLSNLLAAATVAHFMQIPNKHIEKIMATFTGVPHRLEPVVTLQGVDYVNDSKATNIDSVKVALDSFNKAIILILGGQYKGGNFKKLLPHANNIKAVLAYGQAHQTIETALGDAVRLYIFDNLKDAVSKSQSLASPGDIVLLSPGCASFDQFDNFEHRGDLFKQWVSQLEEQK</sequence>
<dbReference type="NCBIfam" id="TIGR01087">
    <property type="entry name" value="murD"/>
    <property type="match status" value="1"/>
</dbReference>
<dbReference type="AlphaFoldDB" id="A0A381QYZ8"/>
<gene>
    <name evidence="9" type="ORF">METZ01_LOCUS35587</name>
</gene>
<dbReference type="Gene3D" id="3.40.1190.10">
    <property type="entry name" value="Mur-like, catalytic domain"/>
    <property type="match status" value="1"/>
</dbReference>
<comment type="pathway">
    <text evidence="2">Cell wall biogenesis; peptidoglycan biosynthesis.</text>
</comment>
<dbReference type="Gene3D" id="3.90.190.20">
    <property type="entry name" value="Mur ligase, C-terminal domain"/>
    <property type="match status" value="1"/>
</dbReference>
<name>A0A381QYZ8_9ZZZZ</name>
<dbReference type="InterPro" id="IPR004101">
    <property type="entry name" value="Mur_ligase_C"/>
</dbReference>
<dbReference type="GO" id="GO:0009252">
    <property type="term" value="P:peptidoglycan biosynthetic process"/>
    <property type="evidence" value="ECO:0007669"/>
    <property type="project" value="UniProtKB-UniPathway"/>
</dbReference>
<dbReference type="InterPro" id="IPR036565">
    <property type="entry name" value="Mur-like_cat_sf"/>
</dbReference>
<evidence type="ECO:0000259" key="8">
    <source>
        <dbReference type="Pfam" id="PF08245"/>
    </source>
</evidence>
<dbReference type="HAMAP" id="MF_00639">
    <property type="entry name" value="MurD"/>
    <property type="match status" value="1"/>
</dbReference>
<dbReference type="PANTHER" id="PTHR43692:SF1">
    <property type="entry name" value="UDP-N-ACETYLMURAMOYLALANINE--D-GLUTAMATE LIGASE"/>
    <property type="match status" value="1"/>
</dbReference>
<dbReference type="GO" id="GO:0008360">
    <property type="term" value="P:regulation of cell shape"/>
    <property type="evidence" value="ECO:0007669"/>
    <property type="project" value="InterPro"/>
</dbReference>
<dbReference type="SUPFAM" id="SSF51984">
    <property type="entry name" value="MurCD N-terminal domain"/>
    <property type="match status" value="1"/>
</dbReference>
<evidence type="ECO:0000313" key="9">
    <source>
        <dbReference type="EMBL" id="SUZ82733.1"/>
    </source>
</evidence>
<evidence type="ECO:0000256" key="3">
    <source>
        <dbReference type="ARBA" id="ARBA00022490"/>
    </source>
</evidence>
<dbReference type="GO" id="GO:0051301">
    <property type="term" value="P:cell division"/>
    <property type="evidence" value="ECO:0007669"/>
    <property type="project" value="InterPro"/>
</dbReference>
<dbReference type="GO" id="GO:0005524">
    <property type="term" value="F:ATP binding"/>
    <property type="evidence" value="ECO:0007669"/>
    <property type="project" value="UniProtKB-KW"/>
</dbReference>
<dbReference type="GO" id="GO:0005737">
    <property type="term" value="C:cytoplasm"/>
    <property type="evidence" value="ECO:0007669"/>
    <property type="project" value="UniProtKB-SubCell"/>
</dbReference>
<reference evidence="9" key="1">
    <citation type="submission" date="2018-05" db="EMBL/GenBank/DDBJ databases">
        <authorList>
            <person name="Lanie J.A."/>
            <person name="Ng W.-L."/>
            <person name="Kazmierczak K.M."/>
            <person name="Andrzejewski T.M."/>
            <person name="Davidsen T.M."/>
            <person name="Wayne K.J."/>
            <person name="Tettelin H."/>
            <person name="Glass J.I."/>
            <person name="Rusch D."/>
            <person name="Podicherti R."/>
            <person name="Tsui H.-C.T."/>
            <person name="Winkler M.E."/>
        </authorList>
    </citation>
    <scope>NUCLEOTIDE SEQUENCE</scope>
</reference>
<dbReference type="InterPro" id="IPR005762">
    <property type="entry name" value="MurD"/>
</dbReference>
<keyword evidence="4" id="KW-0436">Ligase</keyword>
<dbReference type="SUPFAM" id="SSF53623">
    <property type="entry name" value="MurD-like peptide ligases, catalytic domain"/>
    <property type="match status" value="1"/>
</dbReference>
<keyword evidence="5" id="KW-0547">Nucleotide-binding</keyword>
<dbReference type="SUPFAM" id="SSF53244">
    <property type="entry name" value="MurD-like peptide ligases, peptide-binding domain"/>
    <property type="match status" value="1"/>
</dbReference>
<feature type="domain" description="Mur ligase C-terminal" evidence="7">
    <location>
        <begin position="301"/>
        <end position="410"/>
    </location>
</feature>
<dbReference type="EMBL" id="UINC01001520">
    <property type="protein sequence ID" value="SUZ82733.1"/>
    <property type="molecule type" value="Genomic_DNA"/>
</dbReference>
<dbReference type="Pfam" id="PF02875">
    <property type="entry name" value="Mur_ligase_C"/>
    <property type="match status" value="1"/>
</dbReference>
<dbReference type="PANTHER" id="PTHR43692">
    <property type="entry name" value="UDP-N-ACETYLMURAMOYLALANINE--D-GLUTAMATE LIGASE"/>
    <property type="match status" value="1"/>
</dbReference>
<dbReference type="Gene3D" id="3.40.50.720">
    <property type="entry name" value="NAD(P)-binding Rossmann-like Domain"/>
    <property type="match status" value="1"/>
</dbReference>
<proteinExistence type="inferred from homology"/>
<evidence type="ECO:0000256" key="2">
    <source>
        <dbReference type="ARBA" id="ARBA00004752"/>
    </source>
</evidence>
<accession>A0A381QYZ8</accession>
<dbReference type="GO" id="GO:0008764">
    <property type="term" value="F:UDP-N-acetylmuramoylalanine-D-glutamate ligase activity"/>
    <property type="evidence" value="ECO:0007669"/>
    <property type="project" value="UniProtKB-EC"/>
</dbReference>
<dbReference type="Pfam" id="PF08245">
    <property type="entry name" value="Mur_ligase_M"/>
    <property type="match status" value="1"/>
</dbReference>
<evidence type="ECO:0000256" key="1">
    <source>
        <dbReference type="ARBA" id="ARBA00004496"/>
    </source>
</evidence>
<keyword evidence="3" id="KW-0963">Cytoplasm</keyword>
<evidence type="ECO:0000256" key="6">
    <source>
        <dbReference type="ARBA" id="ARBA00022840"/>
    </source>
</evidence>
<evidence type="ECO:0000256" key="4">
    <source>
        <dbReference type="ARBA" id="ARBA00022598"/>
    </source>
</evidence>
<evidence type="ECO:0000256" key="5">
    <source>
        <dbReference type="ARBA" id="ARBA00022741"/>
    </source>
</evidence>